<organism evidence="2 3">
    <name type="scientific">Aphanomyces astaci</name>
    <name type="common">Crayfish plague agent</name>
    <dbReference type="NCBI Taxonomy" id="112090"/>
    <lineage>
        <taxon>Eukaryota</taxon>
        <taxon>Sar</taxon>
        <taxon>Stramenopiles</taxon>
        <taxon>Oomycota</taxon>
        <taxon>Saprolegniomycetes</taxon>
        <taxon>Saprolegniales</taxon>
        <taxon>Verrucalvaceae</taxon>
        <taxon>Aphanomyces</taxon>
    </lineage>
</organism>
<dbReference type="InterPro" id="IPR009028">
    <property type="entry name" value="Coatomer/calthrin_app_sub_C"/>
</dbReference>
<dbReference type="InterPro" id="IPR012295">
    <property type="entry name" value="TBP_dom_sf"/>
</dbReference>
<dbReference type="GO" id="GO:0006886">
    <property type="term" value="P:intracellular protein transport"/>
    <property type="evidence" value="ECO:0007669"/>
    <property type="project" value="InterPro"/>
</dbReference>
<dbReference type="GO" id="GO:0030131">
    <property type="term" value="C:clathrin adaptor complex"/>
    <property type="evidence" value="ECO:0007669"/>
    <property type="project" value="InterPro"/>
</dbReference>
<reference evidence="2 3" key="1">
    <citation type="submission" date="2019-06" db="EMBL/GenBank/DDBJ databases">
        <title>Genomics analysis of Aphanomyces spp. identifies a new class of oomycete effector associated with host adaptation.</title>
        <authorList>
            <person name="Gaulin E."/>
        </authorList>
    </citation>
    <scope>NUCLEOTIDE SEQUENCE [LARGE SCALE GENOMIC DNA]</scope>
    <source>
        <strain evidence="2 3">E</strain>
    </source>
</reference>
<gene>
    <name evidence="2" type="ORF">AaE_004623</name>
</gene>
<evidence type="ECO:0000313" key="3">
    <source>
        <dbReference type="Proteomes" id="UP000469452"/>
    </source>
</evidence>
<dbReference type="GO" id="GO:0016192">
    <property type="term" value="P:vesicle-mediated transport"/>
    <property type="evidence" value="ECO:0007669"/>
    <property type="project" value="InterPro"/>
</dbReference>
<dbReference type="SUPFAM" id="SSF55711">
    <property type="entry name" value="Subdomain of clathrin and coatomer appendage domain"/>
    <property type="match status" value="1"/>
</dbReference>
<feature type="domain" description="Beta-adaptin appendage C-terminal subdomain" evidence="1">
    <location>
        <begin position="3"/>
        <end position="85"/>
    </location>
</feature>
<comment type="caution">
    <text evidence="2">The sequence shown here is derived from an EMBL/GenBank/DDBJ whole genome shotgun (WGS) entry which is preliminary data.</text>
</comment>
<dbReference type="Gene3D" id="3.30.310.10">
    <property type="entry name" value="TATA-Binding Protein"/>
    <property type="match status" value="1"/>
</dbReference>
<name>A0A6A5ARN8_APHAT</name>
<proteinExistence type="predicted"/>
<dbReference type="EMBL" id="VJMI01010243">
    <property type="protein sequence ID" value="KAF0756453.1"/>
    <property type="molecule type" value="Genomic_DNA"/>
</dbReference>
<protein>
    <recommendedName>
        <fullName evidence="1">Beta-adaptin appendage C-terminal subdomain domain-containing protein</fullName>
    </recommendedName>
</protein>
<evidence type="ECO:0000259" key="1">
    <source>
        <dbReference type="Pfam" id="PF09066"/>
    </source>
</evidence>
<accession>A0A6A5ARN8</accession>
<dbReference type="Pfam" id="PF09066">
    <property type="entry name" value="B2-adapt-app_C"/>
    <property type="match status" value="1"/>
</dbReference>
<evidence type="ECO:0000313" key="2">
    <source>
        <dbReference type="EMBL" id="KAF0756453.1"/>
    </source>
</evidence>
<sequence length="87" mass="9437">TYFTIKASTASVDALAAIFKPRNVFYVAKRAVEGKEIGYFSFKTMTNVSAFLEVTFDGASNAANVCVKGDQAAFNPVFQKLIEQIAS</sequence>
<dbReference type="Proteomes" id="UP000469452">
    <property type="component" value="Unassembled WGS sequence"/>
</dbReference>
<dbReference type="InterPro" id="IPR015151">
    <property type="entry name" value="B-adaptin_app_sub_C"/>
</dbReference>
<dbReference type="AlphaFoldDB" id="A0A6A5ARN8"/>
<feature type="non-terminal residue" evidence="2">
    <location>
        <position position="1"/>
    </location>
</feature>